<dbReference type="InterPro" id="IPR033248">
    <property type="entry name" value="Transketolase_C"/>
</dbReference>
<dbReference type="Pfam" id="PF02779">
    <property type="entry name" value="Transket_pyr"/>
    <property type="match status" value="1"/>
</dbReference>
<dbReference type="PANTHER" id="PTHR42980">
    <property type="entry name" value="2-OXOISOVALERATE DEHYDROGENASE SUBUNIT BETA-RELATED"/>
    <property type="match status" value="1"/>
</dbReference>
<comment type="cofactor">
    <cofactor evidence="1">
        <name>thiamine diphosphate</name>
        <dbReference type="ChEBI" id="CHEBI:58937"/>
    </cofactor>
</comment>
<accession>A0ABQ1L3C2</accession>
<evidence type="ECO:0000256" key="2">
    <source>
        <dbReference type="ARBA" id="ARBA00003906"/>
    </source>
</evidence>
<keyword evidence="8" id="KW-1185">Reference proteome</keyword>
<organism evidence="7 8">
    <name type="scientific">Parapedobacter defluvii</name>
    <dbReference type="NCBI Taxonomy" id="2045106"/>
    <lineage>
        <taxon>Bacteria</taxon>
        <taxon>Pseudomonadati</taxon>
        <taxon>Bacteroidota</taxon>
        <taxon>Sphingobacteriia</taxon>
        <taxon>Sphingobacteriales</taxon>
        <taxon>Sphingobacteriaceae</taxon>
        <taxon>Parapedobacter</taxon>
    </lineage>
</organism>
<name>A0ABQ1L3C2_9SPHI</name>
<dbReference type="InterPro" id="IPR009014">
    <property type="entry name" value="Transketo_C/PFOR_II"/>
</dbReference>
<dbReference type="PANTHER" id="PTHR42980:SF1">
    <property type="entry name" value="2-OXOISOVALERATE DEHYDROGENASE SUBUNIT BETA, MITOCHONDRIAL"/>
    <property type="match status" value="1"/>
</dbReference>
<dbReference type="InterPro" id="IPR029061">
    <property type="entry name" value="THDP-binding"/>
</dbReference>
<evidence type="ECO:0000259" key="6">
    <source>
        <dbReference type="SMART" id="SM00861"/>
    </source>
</evidence>
<dbReference type="Pfam" id="PF00676">
    <property type="entry name" value="E1_dh"/>
    <property type="match status" value="1"/>
</dbReference>
<gene>
    <name evidence="7" type="ORF">GCM10011386_08090</name>
</gene>
<evidence type="ECO:0000256" key="1">
    <source>
        <dbReference type="ARBA" id="ARBA00001964"/>
    </source>
</evidence>
<dbReference type="SUPFAM" id="SSF52518">
    <property type="entry name" value="Thiamin diphosphate-binding fold (THDP-binding)"/>
    <property type="match status" value="2"/>
</dbReference>
<dbReference type="CDD" id="cd02000">
    <property type="entry name" value="TPP_E1_PDC_ADC_BCADC"/>
    <property type="match status" value="1"/>
</dbReference>
<dbReference type="RefSeq" id="WP_188747727.1">
    <property type="nucleotide sequence ID" value="NZ_BMIK01000002.1"/>
</dbReference>
<evidence type="ECO:0000256" key="3">
    <source>
        <dbReference type="ARBA" id="ARBA00012277"/>
    </source>
</evidence>
<dbReference type="SUPFAM" id="SSF52922">
    <property type="entry name" value="TK C-terminal domain-like"/>
    <property type="match status" value="1"/>
</dbReference>
<protein>
    <recommendedName>
        <fullName evidence="3">3-methyl-2-oxobutanoate dehydrogenase (2-methylpropanoyl-transferring)</fullName>
        <ecNumber evidence="3">1.2.4.4</ecNumber>
    </recommendedName>
</protein>
<evidence type="ECO:0000256" key="4">
    <source>
        <dbReference type="ARBA" id="ARBA00023002"/>
    </source>
</evidence>
<keyword evidence="4" id="KW-0560">Oxidoreductase</keyword>
<dbReference type="Gene3D" id="3.40.50.920">
    <property type="match status" value="1"/>
</dbReference>
<dbReference type="SMART" id="SM00861">
    <property type="entry name" value="Transket_pyr"/>
    <property type="match status" value="1"/>
</dbReference>
<comment type="caution">
    <text evidence="7">The sequence shown here is derived from an EMBL/GenBank/DDBJ whole genome shotgun (WGS) entry which is preliminary data.</text>
</comment>
<comment type="function">
    <text evidence="2">E1 component of the 2-oxoglutarate dehydrogenase (OGDH) complex which catalyzes the decarboxylation of 2-oxoglutarate, the first step in the conversion of 2-oxoglutarate to succinyl-CoA and CO(2).</text>
</comment>
<evidence type="ECO:0000313" key="8">
    <source>
        <dbReference type="Proteomes" id="UP000597338"/>
    </source>
</evidence>
<dbReference type="EC" id="1.2.4.4" evidence="3"/>
<reference evidence="8" key="1">
    <citation type="journal article" date="2019" name="Int. J. Syst. Evol. Microbiol.">
        <title>The Global Catalogue of Microorganisms (GCM) 10K type strain sequencing project: providing services to taxonomists for standard genome sequencing and annotation.</title>
        <authorList>
            <consortium name="The Broad Institute Genomics Platform"/>
            <consortium name="The Broad Institute Genome Sequencing Center for Infectious Disease"/>
            <person name="Wu L."/>
            <person name="Ma J."/>
        </authorList>
    </citation>
    <scope>NUCLEOTIDE SEQUENCE [LARGE SCALE GENOMIC DNA]</scope>
    <source>
        <strain evidence="8">CGMCC 1.15342</strain>
    </source>
</reference>
<feature type="domain" description="Transketolase-like pyrimidine-binding" evidence="6">
    <location>
        <begin position="470"/>
        <end position="644"/>
    </location>
</feature>
<keyword evidence="5" id="KW-0786">Thiamine pyrophosphate</keyword>
<sequence length="805" mass="89786">MSDTHIKPSEQPIAKLSFDDFKAIVIADYRVAVESRFVSLLGRKEVLTGKAKFGVFGDGKELAQIAMAKVFQLGDWRSGYYRDQTFMFAAGIFTVYQFFSQLYAHPDVEADPSSAGRQMNSHFATRMLTPEGRWVDQTLMKNSASDISTTGGQMPRLLGFGLASKLYRNNPELADLNQFSNGGNEVAFGTVGNASTSEGVFLEAVNAAGVRQIPTVISVWDDGYGISVPNEIQTTKADISEVLKGFQRDENGEGFEIFKVKGWDYPGLCETYEQAAKISREQHIPVLIHVTEMTQPQGHSSSGSHERYKSKERLAWEKEFDCIAKMRAWMIESSIADERELAEIERGVKDYVRTEQRKAWSDYNRALKKDVDEAITLLAAIPDETVQVLFNELKSISEPSLREVYSTVRRVIRLLRNVQSEEKKALLSWYEQKQQVNRERYNSHLFTDTVESPKHVPMVAAEYTEESKTVDGREVLNACFDANFARDPKLVAFGEDVGKIGDVNQGFAGLQAKYGEQRIFDTGIRESAIIGQGMGLAMRGLRPIAEIQYIDYLVYGLTVLTDDLASLSYRTKGGQKAPLIIRTRGHRLEGIWHSGSPMSMILGSMRGIHVCVPRNMTQAAGMYNTLLRSDEPALIVECLNGYRLKERMPVNVGDFTVPLGKAEIVREGRDVTVVSYGSTLRVVQEASVELEKLGISIEIVDPQTLQPFDEEHLCAQSLGKTNKLLVVDEDVPGGASAFILQQILEAQNGYYHLDGQPRTLTAKAHRPPYGSDGDYFSKPSADDVIEAVYALMHEANPKDYPALFS</sequence>
<evidence type="ECO:0000256" key="5">
    <source>
        <dbReference type="ARBA" id="ARBA00023052"/>
    </source>
</evidence>
<proteinExistence type="predicted"/>
<dbReference type="Pfam" id="PF02780">
    <property type="entry name" value="Transketolase_C"/>
    <property type="match status" value="1"/>
</dbReference>
<dbReference type="Proteomes" id="UP000597338">
    <property type="component" value="Unassembled WGS sequence"/>
</dbReference>
<dbReference type="InterPro" id="IPR001017">
    <property type="entry name" value="DH_E1"/>
</dbReference>
<evidence type="ECO:0000313" key="7">
    <source>
        <dbReference type="EMBL" id="GGC18570.1"/>
    </source>
</evidence>
<dbReference type="InterPro" id="IPR005475">
    <property type="entry name" value="Transketolase-like_Pyr-bd"/>
</dbReference>
<dbReference type="EMBL" id="BMIK01000002">
    <property type="protein sequence ID" value="GGC18570.1"/>
    <property type="molecule type" value="Genomic_DNA"/>
</dbReference>
<dbReference type="Gene3D" id="3.40.50.970">
    <property type="match status" value="2"/>
</dbReference>